<keyword evidence="6" id="KW-1185">Reference proteome</keyword>
<sequence length="365" mass="39940">MDRNLDRSLDEILSERQPSRRGGRGSRSHGFGGSDTAGGRRRDRVEYPRDRVEYPRDGVRKVDFSSPTPPLHRSTRFCSIADEAPRNIDSEWQHDRYDESGSQRSNQRRNFSPDASRISRGTKLRVDNIHYELTEDDLKGLFGKIGPLVNLELRYDRAGRSDGTAFVTYESHRDAKEAIAQFDGANAAGQPINLTLLPSGPHATGGGAGSSNRRNPFDTAVMPGRPLSERITKPGNQRSRSLSPTRRELDDEEAARKGIDRYRPGGRGGSRSPAGTNRRREGGRRPGARREGGGVGRGHDRASSARGGGRTREKKTAEELDAEMMDYFGGGSPAQKGAGINGTAHVDNPAVAAPPVLTEDVEMIE</sequence>
<feature type="compositionally biased region" description="Basic and acidic residues" evidence="3">
    <location>
        <begin position="38"/>
        <end position="63"/>
    </location>
</feature>
<dbReference type="PROSITE" id="PS50102">
    <property type="entry name" value="RRM"/>
    <property type="match status" value="1"/>
</dbReference>
<feature type="compositionally biased region" description="Basic and acidic residues" evidence="3">
    <location>
        <begin position="83"/>
        <end position="101"/>
    </location>
</feature>
<feature type="compositionally biased region" description="Basic and acidic residues" evidence="3">
    <location>
        <begin position="245"/>
        <end position="263"/>
    </location>
</feature>
<dbReference type="InterPro" id="IPR051229">
    <property type="entry name" value="ALYREF_mRNA_export"/>
</dbReference>
<dbReference type="SUPFAM" id="SSF54928">
    <property type="entry name" value="RNA-binding domain, RBD"/>
    <property type="match status" value="1"/>
</dbReference>
<dbReference type="Pfam" id="PF00076">
    <property type="entry name" value="RRM_1"/>
    <property type="match status" value="1"/>
</dbReference>
<feature type="compositionally biased region" description="Polar residues" evidence="3">
    <location>
        <begin position="234"/>
        <end position="244"/>
    </location>
</feature>
<dbReference type="Gene3D" id="3.30.70.330">
    <property type="match status" value="1"/>
</dbReference>
<dbReference type="PANTHER" id="PTHR19965">
    <property type="entry name" value="RNA AND EXPORT FACTOR BINDING PROTEIN"/>
    <property type="match status" value="1"/>
</dbReference>
<organism evidence="5 6">
    <name type="scientific">Phyllachora maydis</name>
    <dbReference type="NCBI Taxonomy" id="1825666"/>
    <lineage>
        <taxon>Eukaryota</taxon>
        <taxon>Fungi</taxon>
        <taxon>Dikarya</taxon>
        <taxon>Ascomycota</taxon>
        <taxon>Pezizomycotina</taxon>
        <taxon>Sordariomycetes</taxon>
        <taxon>Sordariomycetidae</taxon>
        <taxon>Phyllachorales</taxon>
        <taxon>Phyllachoraceae</taxon>
        <taxon>Phyllachora</taxon>
    </lineage>
</organism>
<feature type="region of interest" description="Disordered" evidence="3">
    <location>
        <begin position="195"/>
        <end position="365"/>
    </location>
</feature>
<evidence type="ECO:0000313" key="6">
    <source>
        <dbReference type="Proteomes" id="UP001217918"/>
    </source>
</evidence>
<feature type="compositionally biased region" description="Basic and acidic residues" evidence="3">
    <location>
        <begin position="1"/>
        <end position="18"/>
    </location>
</feature>
<feature type="domain" description="RRM" evidence="4">
    <location>
        <begin position="122"/>
        <end position="199"/>
    </location>
</feature>
<dbReference type="SMART" id="SM00360">
    <property type="entry name" value="RRM"/>
    <property type="match status" value="1"/>
</dbReference>
<feature type="compositionally biased region" description="Basic and acidic residues" evidence="3">
    <location>
        <begin position="278"/>
        <end position="303"/>
    </location>
</feature>
<evidence type="ECO:0000256" key="3">
    <source>
        <dbReference type="SAM" id="MobiDB-lite"/>
    </source>
</evidence>
<proteinExistence type="predicted"/>
<gene>
    <name evidence="5" type="ORF">P8C59_006960</name>
</gene>
<dbReference type="GO" id="GO:0005634">
    <property type="term" value="C:nucleus"/>
    <property type="evidence" value="ECO:0007669"/>
    <property type="project" value="TreeGrafter"/>
</dbReference>
<comment type="caution">
    <text evidence="5">The sequence shown here is derived from an EMBL/GenBank/DDBJ whole genome shotgun (WGS) entry which is preliminary data.</text>
</comment>
<dbReference type="PANTHER" id="PTHR19965:SF82">
    <property type="entry name" value="THO COMPLEX SUBUNIT 4"/>
    <property type="match status" value="1"/>
</dbReference>
<dbReference type="InterPro" id="IPR035979">
    <property type="entry name" value="RBD_domain_sf"/>
</dbReference>
<dbReference type="EMBL" id="JAQQPM010000006">
    <property type="protein sequence ID" value="KAK2072618.1"/>
    <property type="molecule type" value="Genomic_DNA"/>
</dbReference>
<name>A0AAD9MG47_9PEZI</name>
<dbReference type="CDD" id="cd12418">
    <property type="entry name" value="RRM_Aly_REF_like"/>
    <property type="match status" value="1"/>
</dbReference>
<accession>A0AAD9MG47</accession>
<keyword evidence="1 2" id="KW-0694">RNA-binding</keyword>
<dbReference type="GO" id="GO:0003729">
    <property type="term" value="F:mRNA binding"/>
    <property type="evidence" value="ECO:0007669"/>
    <property type="project" value="TreeGrafter"/>
</dbReference>
<dbReference type="InterPro" id="IPR000504">
    <property type="entry name" value="RRM_dom"/>
</dbReference>
<reference evidence="5" key="1">
    <citation type="journal article" date="2023" name="Mol. Plant Microbe Interact.">
        <title>Elucidating the Obligate Nature and Biological Capacity of an Invasive Fungal Corn Pathogen.</title>
        <authorList>
            <person name="MacCready J.S."/>
            <person name="Roggenkamp E.M."/>
            <person name="Gdanetz K."/>
            <person name="Chilvers M.I."/>
        </authorList>
    </citation>
    <scope>NUCLEOTIDE SEQUENCE</scope>
    <source>
        <strain evidence="5">PM02</strain>
    </source>
</reference>
<evidence type="ECO:0000256" key="2">
    <source>
        <dbReference type="PROSITE-ProRule" id="PRU00176"/>
    </source>
</evidence>
<evidence type="ECO:0000259" key="4">
    <source>
        <dbReference type="PROSITE" id="PS50102"/>
    </source>
</evidence>
<dbReference type="AlphaFoldDB" id="A0AAD9MG47"/>
<evidence type="ECO:0000256" key="1">
    <source>
        <dbReference type="ARBA" id="ARBA00022884"/>
    </source>
</evidence>
<evidence type="ECO:0000313" key="5">
    <source>
        <dbReference type="EMBL" id="KAK2072618.1"/>
    </source>
</evidence>
<feature type="region of interest" description="Disordered" evidence="3">
    <location>
        <begin position="1"/>
        <end position="119"/>
    </location>
</feature>
<protein>
    <recommendedName>
        <fullName evidence="4">RRM domain-containing protein</fullName>
    </recommendedName>
</protein>
<dbReference type="Proteomes" id="UP001217918">
    <property type="component" value="Unassembled WGS sequence"/>
</dbReference>
<dbReference type="InterPro" id="IPR012677">
    <property type="entry name" value="Nucleotide-bd_a/b_plait_sf"/>
</dbReference>